<evidence type="ECO:0000313" key="3">
    <source>
        <dbReference type="EMBL" id="MFD0863830.1"/>
    </source>
</evidence>
<dbReference type="RefSeq" id="WP_386410298.1">
    <property type="nucleotide sequence ID" value="NZ_JBHTJH010000017.1"/>
</dbReference>
<dbReference type="EMBL" id="JBHTJH010000017">
    <property type="protein sequence ID" value="MFD0863830.1"/>
    <property type="molecule type" value="Genomic_DNA"/>
</dbReference>
<dbReference type="Pfam" id="PF00582">
    <property type="entry name" value="Usp"/>
    <property type="match status" value="1"/>
</dbReference>
<dbReference type="Gene3D" id="3.40.50.620">
    <property type="entry name" value="HUPs"/>
    <property type="match status" value="2"/>
</dbReference>
<dbReference type="InterPro" id="IPR006015">
    <property type="entry name" value="Universal_stress_UspA"/>
</dbReference>
<accession>A0ABW3D1V4</accession>
<dbReference type="SUPFAM" id="SSF52402">
    <property type="entry name" value="Adenine nucleotide alpha hydrolases-like"/>
    <property type="match status" value="2"/>
</dbReference>
<dbReference type="InterPro" id="IPR006016">
    <property type="entry name" value="UspA"/>
</dbReference>
<dbReference type="PRINTS" id="PR01438">
    <property type="entry name" value="UNVRSLSTRESS"/>
</dbReference>
<protein>
    <submittedName>
        <fullName evidence="3">Universal stress protein</fullName>
    </submittedName>
</protein>
<dbReference type="CDD" id="cd00293">
    <property type="entry name" value="USP-like"/>
    <property type="match status" value="1"/>
</dbReference>
<reference evidence="4" key="1">
    <citation type="journal article" date="2019" name="Int. J. Syst. Evol. Microbiol.">
        <title>The Global Catalogue of Microorganisms (GCM) 10K type strain sequencing project: providing services to taxonomists for standard genome sequencing and annotation.</title>
        <authorList>
            <consortium name="The Broad Institute Genomics Platform"/>
            <consortium name="The Broad Institute Genome Sequencing Center for Infectious Disease"/>
            <person name="Wu L."/>
            <person name="Ma J."/>
        </authorList>
    </citation>
    <scope>NUCLEOTIDE SEQUENCE [LARGE SCALE GENOMIC DNA]</scope>
    <source>
        <strain evidence="4">CCUG 62952</strain>
    </source>
</reference>
<evidence type="ECO:0000256" key="1">
    <source>
        <dbReference type="ARBA" id="ARBA00008791"/>
    </source>
</evidence>
<comment type="similarity">
    <text evidence="1">Belongs to the universal stress protein A family.</text>
</comment>
<dbReference type="PANTHER" id="PTHR46268">
    <property type="entry name" value="STRESS RESPONSE PROTEIN NHAX"/>
    <property type="match status" value="1"/>
</dbReference>
<dbReference type="InterPro" id="IPR014729">
    <property type="entry name" value="Rossmann-like_a/b/a_fold"/>
</dbReference>
<dbReference type="Proteomes" id="UP001596978">
    <property type="component" value="Unassembled WGS sequence"/>
</dbReference>
<evidence type="ECO:0000313" key="4">
    <source>
        <dbReference type="Proteomes" id="UP001596978"/>
    </source>
</evidence>
<sequence length="282" mass="32464">MRRILLPTDFSDNSWNAIFSALKMFGAEGCHFYLLNVFKVSPINLSRTLGEERSGMLFDSAAKGSQEQLDRMLEYLKKHHQQSKHVFESISKFEDISKAVTETVKEKQIDLVVMGTNGATGAKAVFIGSTTVKVLKVMRSCPILVIPSAHDFKSLKHVVFPTDFKRFYNRSELVPLIDLILQWNSNIRIFHVAQELHLDEIQKYNKETLKKHFRDLQYTFHKVDIHTTVEDAISNFVEESNSDMVALIHYKHSFLQNLTQEPVIKKVAFHTKVPMLVLPELE</sequence>
<organism evidence="3 4">
    <name type="scientific">Sungkyunkwania multivorans</name>
    <dbReference type="NCBI Taxonomy" id="1173618"/>
    <lineage>
        <taxon>Bacteria</taxon>
        <taxon>Pseudomonadati</taxon>
        <taxon>Bacteroidota</taxon>
        <taxon>Flavobacteriia</taxon>
        <taxon>Flavobacteriales</taxon>
        <taxon>Flavobacteriaceae</taxon>
        <taxon>Sungkyunkwania</taxon>
    </lineage>
</organism>
<evidence type="ECO:0000259" key="2">
    <source>
        <dbReference type="Pfam" id="PF00582"/>
    </source>
</evidence>
<name>A0ABW3D1V4_9FLAO</name>
<comment type="caution">
    <text evidence="3">The sequence shown here is derived from an EMBL/GenBank/DDBJ whole genome shotgun (WGS) entry which is preliminary data.</text>
</comment>
<gene>
    <name evidence="3" type="ORF">ACFQ1M_16560</name>
</gene>
<feature type="domain" description="UspA" evidence="2">
    <location>
        <begin position="1"/>
        <end position="147"/>
    </location>
</feature>
<keyword evidence="4" id="KW-1185">Reference proteome</keyword>
<dbReference type="PANTHER" id="PTHR46268:SF6">
    <property type="entry name" value="UNIVERSAL STRESS PROTEIN UP12"/>
    <property type="match status" value="1"/>
</dbReference>
<proteinExistence type="inferred from homology"/>